<reference evidence="2" key="2">
    <citation type="submission" date="2021-03" db="UniProtKB">
        <authorList>
            <consortium name="EnsemblPlants"/>
        </authorList>
    </citation>
    <scope>IDENTIFICATION</scope>
</reference>
<protein>
    <recommendedName>
        <fullName evidence="1">Protein kinase domain-containing protein</fullName>
    </recommendedName>
</protein>
<dbReference type="PANTHER" id="PTHR48055">
    <property type="entry name" value="LEUCINE-RICH REPEAT RECEPTOR PROTEIN KINASE EMS1"/>
    <property type="match status" value="1"/>
</dbReference>
<evidence type="ECO:0000313" key="3">
    <source>
        <dbReference type="Proteomes" id="UP000596660"/>
    </source>
</evidence>
<accession>A0A803MT87</accession>
<dbReference type="InterPro" id="IPR011009">
    <property type="entry name" value="Kinase-like_dom_sf"/>
</dbReference>
<dbReference type="GO" id="GO:0005524">
    <property type="term" value="F:ATP binding"/>
    <property type="evidence" value="ECO:0007669"/>
    <property type="project" value="InterPro"/>
</dbReference>
<organism evidence="2 3">
    <name type="scientific">Chenopodium quinoa</name>
    <name type="common">Quinoa</name>
    <dbReference type="NCBI Taxonomy" id="63459"/>
    <lineage>
        <taxon>Eukaryota</taxon>
        <taxon>Viridiplantae</taxon>
        <taxon>Streptophyta</taxon>
        <taxon>Embryophyta</taxon>
        <taxon>Tracheophyta</taxon>
        <taxon>Spermatophyta</taxon>
        <taxon>Magnoliopsida</taxon>
        <taxon>eudicotyledons</taxon>
        <taxon>Gunneridae</taxon>
        <taxon>Pentapetalae</taxon>
        <taxon>Caryophyllales</taxon>
        <taxon>Chenopodiaceae</taxon>
        <taxon>Chenopodioideae</taxon>
        <taxon>Atripliceae</taxon>
        <taxon>Chenopodium</taxon>
    </lineage>
</organism>
<evidence type="ECO:0000313" key="2">
    <source>
        <dbReference type="EnsemblPlants" id="AUR62034878-RA:cds"/>
    </source>
</evidence>
<proteinExistence type="predicted"/>
<dbReference type="Proteomes" id="UP000596660">
    <property type="component" value="Unplaced"/>
</dbReference>
<dbReference type="PROSITE" id="PS50011">
    <property type="entry name" value="PROTEIN_KINASE_DOM"/>
    <property type="match status" value="1"/>
</dbReference>
<dbReference type="Gene3D" id="1.10.510.10">
    <property type="entry name" value="Transferase(Phosphotransferase) domain 1"/>
    <property type="match status" value="1"/>
</dbReference>
<dbReference type="InterPro" id="IPR051564">
    <property type="entry name" value="LRR_receptor-like_kinase"/>
</dbReference>
<sequence length="365" mass="40995">MNITEKSDVYSYGVVLLEILSGRNAIENQLMGDGQHIVEWVKKKMGSFEPAVSVLDAKLQGLPDQMVQEMLQTLGIAMFCVNSAPSERPTMKEVVALLMEQWISRMRNRVEDILGVDLAEAIREDGEDGHGCARELRFDFEMGSDYESVHGGENLGSDYESVHGENVVDGEGFTTPKKGRQMVQTVFSVEEEIPPPILGMVFGSWDELDTYFWSCARQKGFGIVRAASGWVKVKKELGTGKCCKQRRNAKWTCDCYGRPSRKRKVDPLKEGLIQDEETVVQRKTKKCGCEGQVCCPHLHWPLIGALSNTVCMLEKRHIREVPDLLAQAERAPEARRGLTQLEGAMDKSNVWFLRALLEFGVAVHR</sequence>
<reference evidence="2" key="1">
    <citation type="journal article" date="2017" name="Nature">
        <title>The genome of Chenopodium quinoa.</title>
        <authorList>
            <person name="Jarvis D.E."/>
            <person name="Ho Y.S."/>
            <person name="Lightfoot D.J."/>
            <person name="Schmoeckel S.M."/>
            <person name="Li B."/>
            <person name="Borm T.J.A."/>
            <person name="Ohyanagi H."/>
            <person name="Mineta K."/>
            <person name="Michell C.T."/>
            <person name="Saber N."/>
            <person name="Kharbatia N.M."/>
            <person name="Rupper R.R."/>
            <person name="Sharp A.R."/>
            <person name="Dally N."/>
            <person name="Boughton B.A."/>
            <person name="Woo Y.H."/>
            <person name="Gao G."/>
            <person name="Schijlen E.G.W.M."/>
            <person name="Guo X."/>
            <person name="Momin A.A."/>
            <person name="Negrao S."/>
            <person name="Al-Babili S."/>
            <person name="Gehring C."/>
            <person name="Roessner U."/>
            <person name="Jung C."/>
            <person name="Murphy K."/>
            <person name="Arold S.T."/>
            <person name="Gojobori T."/>
            <person name="van der Linden C.G."/>
            <person name="van Loo E.N."/>
            <person name="Jellen E.N."/>
            <person name="Maughan P.J."/>
            <person name="Tester M."/>
        </authorList>
    </citation>
    <scope>NUCLEOTIDE SEQUENCE [LARGE SCALE GENOMIC DNA]</scope>
    <source>
        <strain evidence="2">cv. PI 614886</strain>
    </source>
</reference>
<dbReference type="Pfam" id="PF07714">
    <property type="entry name" value="PK_Tyr_Ser-Thr"/>
    <property type="match status" value="1"/>
</dbReference>
<evidence type="ECO:0000259" key="1">
    <source>
        <dbReference type="PROSITE" id="PS50011"/>
    </source>
</evidence>
<dbReference type="AlphaFoldDB" id="A0A803MT87"/>
<feature type="domain" description="Protein kinase" evidence="1">
    <location>
        <begin position="1"/>
        <end position="103"/>
    </location>
</feature>
<dbReference type="EnsemblPlants" id="AUR62034878-RA">
    <property type="protein sequence ID" value="AUR62034878-RA:cds"/>
    <property type="gene ID" value="AUR62034878"/>
</dbReference>
<dbReference type="InterPro" id="IPR001245">
    <property type="entry name" value="Ser-Thr/Tyr_kinase_cat_dom"/>
</dbReference>
<keyword evidence="3" id="KW-1185">Reference proteome</keyword>
<dbReference type="InterPro" id="IPR000719">
    <property type="entry name" value="Prot_kinase_dom"/>
</dbReference>
<dbReference type="SUPFAM" id="SSF56112">
    <property type="entry name" value="Protein kinase-like (PK-like)"/>
    <property type="match status" value="1"/>
</dbReference>
<dbReference type="PANTHER" id="PTHR48055:SF31">
    <property type="entry name" value="RECEPTOR-LIKE PROTEIN KINASE 2"/>
    <property type="match status" value="1"/>
</dbReference>
<name>A0A803MT87_CHEQI</name>
<dbReference type="GO" id="GO:0016020">
    <property type="term" value="C:membrane"/>
    <property type="evidence" value="ECO:0007669"/>
    <property type="project" value="TreeGrafter"/>
</dbReference>
<dbReference type="Gramene" id="AUR62034878-RA">
    <property type="protein sequence ID" value="AUR62034878-RA:cds"/>
    <property type="gene ID" value="AUR62034878"/>
</dbReference>
<dbReference type="GO" id="GO:0004672">
    <property type="term" value="F:protein kinase activity"/>
    <property type="evidence" value="ECO:0007669"/>
    <property type="project" value="InterPro"/>
</dbReference>